<accession>A0A0C2YUL4</accession>
<dbReference type="Proteomes" id="UP000053989">
    <property type="component" value="Unassembled WGS sequence"/>
</dbReference>
<gene>
    <name evidence="2" type="ORF">SCLCIDRAFT_448450</name>
</gene>
<organism evidence="2 3">
    <name type="scientific">Scleroderma citrinum Foug A</name>
    <dbReference type="NCBI Taxonomy" id="1036808"/>
    <lineage>
        <taxon>Eukaryota</taxon>
        <taxon>Fungi</taxon>
        <taxon>Dikarya</taxon>
        <taxon>Basidiomycota</taxon>
        <taxon>Agaricomycotina</taxon>
        <taxon>Agaricomycetes</taxon>
        <taxon>Agaricomycetidae</taxon>
        <taxon>Boletales</taxon>
        <taxon>Sclerodermatineae</taxon>
        <taxon>Sclerodermataceae</taxon>
        <taxon>Scleroderma</taxon>
    </lineage>
</organism>
<proteinExistence type="predicted"/>
<feature type="compositionally biased region" description="Low complexity" evidence="1">
    <location>
        <begin position="104"/>
        <end position="127"/>
    </location>
</feature>
<keyword evidence="3" id="KW-1185">Reference proteome</keyword>
<protein>
    <submittedName>
        <fullName evidence="2">Uncharacterized protein</fullName>
    </submittedName>
</protein>
<name>A0A0C2YUL4_9AGAM</name>
<sequence length="145" mass="15905">MHVKSKKAECWVHLGSPPQNVPPSRTELPNYRLPALIIITNVIPENIWDIHHARYGYSPSYIGAFCCSEDNVELLASGSSRICSESFDPALHCRKPLRRGSRRISIGSSRSVSTGTTTTTPPTRSGPHVGHAALFMTVNGCHLNQ</sequence>
<dbReference type="InParanoid" id="A0A0C2YUL4"/>
<evidence type="ECO:0000313" key="2">
    <source>
        <dbReference type="EMBL" id="KIM53343.1"/>
    </source>
</evidence>
<reference evidence="3" key="2">
    <citation type="submission" date="2015-01" db="EMBL/GenBank/DDBJ databases">
        <title>Evolutionary Origins and Diversification of the Mycorrhizal Mutualists.</title>
        <authorList>
            <consortium name="DOE Joint Genome Institute"/>
            <consortium name="Mycorrhizal Genomics Consortium"/>
            <person name="Kohler A."/>
            <person name="Kuo A."/>
            <person name="Nagy L.G."/>
            <person name="Floudas D."/>
            <person name="Copeland A."/>
            <person name="Barry K.W."/>
            <person name="Cichocki N."/>
            <person name="Veneault-Fourrey C."/>
            <person name="LaButti K."/>
            <person name="Lindquist E.A."/>
            <person name="Lipzen A."/>
            <person name="Lundell T."/>
            <person name="Morin E."/>
            <person name="Murat C."/>
            <person name="Riley R."/>
            <person name="Ohm R."/>
            <person name="Sun H."/>
            <person name="Tunlid A."/>
            <person name="Henrissat B."/>
            <person name="Grigoriev I.V."/>
            <person name="Hibbett D.S."/>
            <person name="Martin F."/>
        </authorList>
    </citation>
    <scope>NUCLEOTIDE SEQUENCE [LARGE SCALE GENOMIC DNA]</scope>
    <source>
        <strain evidence="3">Foug A</strain>
    </source>
</reference>
<evidence type="ECO:0000313" key="3">
    <source>
        <dbReference type="Proteomes" id="UP000053989"/>
    </source>
</evidence>
<evidence type="ECO:0000256" key="1">
    <source>
        <dbReference type="SAM" id="MobiDB-lite"/>
    </source>
</evidence>
<dbReference type="HOGENOM" id="CLU_1787958_0_0_1"/>
<feature type="region of interest" description="Disordered" evidence="1">
    <location>
        <begin position="104"/>
        <end position="129"/>
    </location>
</feature>
<dbReference type="EMBL" id="KN822183">
    <property type="protein sequence ID" value="KIM53343.1"/>
    <property type="molecule type" value="Genomic_DNA"/>
</dbReference>
<dbReference type="AlphaFoldDB" id="A0A0C2YUL4"/>
<reference evidence="2 3" key="1">
    <citation type="submission" date="2014-04" db="EMBL/GenBank/DDBJ databases">
        <authorList>
            <consortium name="DOE Joint Genome Institute"/>
            <person name="Kuo A."/>
            <person name="Kohler A."/>
            <person name="Nagy L.G."/>
            <person name="Floudas D."/>
            <person name="Copeland A."/>
            <person name="Barry K.W."/>
            <person name="Cichocki N."/>
            <person name="Veneault-Fourrey C."/>
            <person name="LaButti K."/>
            <person name="Lindquist E.A."/>
            <person name="Lipzen A."/>
            <person name="Lundell T."/>
            <person name="Morin E."/>
            <person name="Murat C."/>
            <person name="Sun H."/>
            <person name="Tunlid A."/>
            <person name="Henrissat B."/>
            <person name="Grigoriev I.V."/>
            <person name="Hibbett D.S."/>
            <person name="Martin F."/>
            <person name="Nordberg H.P."/>
            <person name="Cantor M.N."/>
            <person name="Hua S.X."/>
        </authorList>
    </citation>
    <scope>NUCLEOTIDE SEQUENCE [LARGE SCALE GENOMIC DNA]</scope>
    <source>
        <strain evidence="2 3">Foug A</strain>
    </source>
</reference>